<dbReference type="InterPro" id="IPR011527">
    <property type="entry name" value="ABC1_TM_dom"/>
</dbReference>
<evidence type="ECO:0000256" key="4">
    <source>
        <dbReference type="ARBA" id="ARBA00023136"/>
    </source>
</evidence>
<dbReference type="InterPro" id="IPR039421">
    <property type="entry name" value="Type_1_exporter"/>
</dbReference>
<dbReference type="AlphaFoldDB" id="A0AAN8FRY6"/>
<organism evidence="6 7">
    <name type="scientific">Trichostrongylus colubriformis</name>
    <name type="common">Black scour worm</name>
    <dbReference type="NCBI Taxonomy" id="6319"/>
    <lineage>
        <taxon>Eukaryota</taxon>
        <taxon>Metazoa</taxon>
        <taxon>Ecdysozoa</taxon>
        <taxon>Nematoda</taxon>
        <taxon>Chromadorea</taxon>
        <taxon>Rhabditida</taxon>
        <taxon>Rhabditina</taxon>
        <taxon>Rhabditomorpha</taxon>
        <taxon>Strongyloidea</taxon>
        <taxon>Trichostrongylidae</taxon>
        <taxon>Trichostrongylus</taxon>
    </lineage>
</organism>
<dbReference type="PANTHER" id="PTHR24221:SF566">
    <property type="entry name" value="P-GLYCOPROTEIN RELATED"/>
    <property type="match status" value="1"/>
</dbReference>
<dbReference type="Gene3D" id="3.40.50.300">
    <property type="entry name" value="P-loop containing nucleotide triphosphate hydrolases"/>
    <property type="match status" value="1"/>
</dbReference>
<evidence type="ECO:0000313" key="7">
    <source>
        <dbReference type="Proteomes" id="UP001331761"/>
    </source>
</evidence>
<keyword evidence="4" id="KW-0472">Membrane</keyword>
<dbReference type="GO" id="GO:0140359">
    <property type="term" value="F:ABC-type transporter activity"/>
    <property type="evidence" value="ECO:0007669"/>
    <property type="project" value="InterPro"/>
</dbReference>
<reference evidence="6 7" key="1">
    <citation type="submission" date="2019-10" db="EMBL/GenBank/DDBJ databases">
        <title>Assembly and Annotation for the nematode Trichostrongylus colubriformis.</title>
        <authorList>
            <person name="Martin J."/>
        </authorList>
    </citation>
    <scope>NUCLEOTIDE SEQUENCE [LARGE SCALE GENOMIC DNA]</scope>
    <source>
        <strain evidence="6">G859</strain>
        <tissue evidence="6">Whole worm</tissue>
    </source>
</reference>
<dbReference type="PROSITE" id="PS50929">
    <property type="entry name" value="ABC_TM1F"/>
    <property type="match status" value="1"/>
</dbReference>
<evidence type="ECO:0000256" key="3">
    <source>
        <dbReference type="ARBA" id="ARBA00022989"/>
    </source>
</evidence>
<sequence length="176" mass="20162">MYINWKMALLCSFQFPAYFIIRVVQMKEGTKRQRAMVEEENNAANMASVVLSNMVTIKAYNLQEHFYSVFTETLERLARVVLLTQFGAEFFSQLVASVSDLGKARVAAENVLSVLKERAVDFDNLSEEGQRPKLEGTIKFNDVSFRYPTRPVVPILKKLNLEVSEKYAVIVNIIRK</sequence>
<keyword evidence="7" id="KW-1185">Reference proteome</keyword>
<dbReference type="Proteomes" id="UP001331761">
    <property type="component" value="Unassembled WGS sequence"/>
</dbReference>
<accession>A0AAN8FRY6</accession>
<comment type="caution">
    <text evidence="6">The sequence shown here is derived from an EMBL/GenBank/DDBJ whole genome shotgun (WGS) entry which is preliminary data.</text>
</comment>
<evidence type="ECO:0000259" key="5">
    <source>
        <dbReference type="PROSITE" id="PS50929"/>
    </source>
</evidence>
<proteinExistence type="predicted"/>
<evidence type="ECO:0000313" key="6">
    <source>
        <dbReference type="EMBL" id="KAK5982845.1"/>
    </source>
</evidence>
<dbReference type="Gene3D" id="1.20.1560.10">
    <property type="entry name" value="ABC transporter type 1, transmembrane domain"/>
    <property type="match status" value="2"/>
</dbReference>
<name>A0AAN8FRY6_TRICO</name>
<dbReference type="EMBL" id="WIXE01004653">
    <property type="protein sequence ID" value="KAK5982845.1"/>
    <property type="molecule type" value="Genomic_DNA"/>
</dbReference>
<evidence type="ECO:0000256" key="2">
    <source>
        <dbReference type="ARBA" id="ARBA00022692"/>
    </source>
</evidence>
<keyword evidence="3" id="KW-1133">Transmembrane helix</keyword>
<evidence type="ECO:0000256" key="1">
    <source>
        <dbReference type="ARBA" id="ARBA00004141"/>
    </source>
</evidence>
<keyword evidence="2" id="KW-0812">Transmembrane</keyword>
<feature type="domain" description="ABC transmembrane type-1" evidence="5">
    <location>
        <begin position="1"/>
        <end position="102"/>
    </location>
</feature>
<dbReference type="InterPro" id="IPR036640">
    <property type="entry name" value="ABC1_TM_sf"/>
</dbReference>
<dbReference type="GO" id="GO:0005524">
    <property type="term" value="F:ATP binding"/>
    <property type="evidence" value="ECO:0007669"/>
    <property type="project" value="InterPro"/>
</dbReference>
<dbReference type="GO" id="GO:0016020">
    <property type="term" value="C:membrane"/>
    <property type="evidence" value="ECO:0007669"/>
    <property type="project" value="UniProtKB-SubCell"/>
</dbReference>
<dbReference type="Pfam" id="PF00664">
    <property type="entry name" value="ABC_membrane"/>
    <property type="match status" value="1"/>
</dbReference>
<dbReference type="PANTHER" id="PTHR24221">
    <property type="entry name" value="ATP-BINDING CASSETTE SUB-FAMILY B"/>
    <property type="match status" value="1"/>
</dbReference>
<gene>
    <name evidence="6" type="ORF">GCK32_017736</name>
</gene>
<comment type="subcellular location">
    <subcellularLocation>
        <location evidence="1">Membrane</location>
        <topology evidence="1">Multi-pass membrane protein</topology>
    </subcellularLocation>
</comment>
<dbReference type="InterPro" id="IPR027417">
    <property type="entry name" value="P-loop_NTPase"/>
</dbReference>
<protein>
    <recommendedName>
        <fullName evidence="5">ABC transmembrane type-1 domain-containing protein</fullName>
    </recommendedName>
</protein>
<dbReference type="SUPFAM" id="SSF90123">
    <property type="entry name" value="ABC transporter transmembrane region"/>
    <property type="match status" value="1"/>
</dbReference>